<keyword evidence="5" id="KW-1185">Reference proteome</keyword>
<dbReference type="PANTHER" id="PTHR21666:SF291">
    <property type="entry name" value="STAGE II SPORULATION PROTEIN Q"/>
    <property type="match status" value="1"/>
</dbReference>
<reference evidence="5" key="1">
    <citation type="submission" date="2016-10" db="EMBL/GenBank/DDBJ databases">
        <authorList>
            <person name="Varghese N."/>
        </authorList>
    </citation>
    <scope>NUCLEOTIDE SEQUENCE [LARGE SCALE GENOMIC DNA]</scope>
    <source>
        <strain evidence="5">HL 19</strain>
    </source>
</reference>
<sequence length="328" mass="36232">MARNCKESYCLVLTRGSTGRPLHVSFSRTTLFGGIVSFLSFMAAFAYLASQFLLTPPDASTLKKKYEQRLARVEAERVDLQEDIKRFRETREGMEAAMQALGQQIGTMQARVTRLDSLGEQVVKVAGLDDGEFDFAPDPAVGGPEETLEGQGGPVKLGGQDLTELAREVERLSERIANRQGQMELLRGMIDRRNVRQQMRPDGWPTDGGWLSSHFGRRIDPFSGNPSYHDGVDIANKEGAEVKAIAPGVVTWAGDRYGYGKLVEIDHGNGYRTRYGHNQEVAVELGESVEKGQQVASVGNTGRSTGPHIHLEVLREGKAIDPRKFLDR</sequence>
<keyword evidence="2" id="KW-0472">Membrane</keyword>
<keyword evidence="2" id="KW-0812">Transmembrane</keyword>
<proteinExistence type="predicted"/>
<dbReference type="EMBL" id="FMUN01000002">
    <property type="protein sequence ID" value="SCY00877.1"/>
    <property type="molecule type" value="Genomic_DNA"/>
</dbReference>
<gene>
    <name evidence="4" type="ORF">SAMN05661077_1031</name>
</gene>
<evidence type="ECO:0000313" key="5">
    <source>
        <dbReference type="Proteomes" id="UP000183104"/>
    </source>
</evidence>
<dbReference type="Pfam" id="PF01551">
    <property type="entry name" value="Peptidase_M23"/>
    <property type="match status" value="1"/>
</dbReference>
<keyword evidence="1" id="KW-0175">Coiled coil</keyword>
<dbReference type="CDD" id="cd12797">
    <property type="entry name" value="M23_peptidase"/>
    <property type="match status" value="1"/>
</dbReference>
<feature type="coiled-coil region" evidence="1">
    <location>
        <begin position="63"/>
        <end position="104"/>
    </location>
</feature>
<dbReference type="Gene3D" id="2.70.70.10">
    <property type="entry name" value="Glucose Permease (Domain IIA)"/>
    <property type="match status" value="1"/>
</dbReference>
<organism evidence="4 5">
    <name type="scientific">Thiohalorhabdus denitrificans</name>
    <dbReference type="NCBI Taxonomy" id="381306"/>
    <lineage>
        <taxon>Bacteria</taxon>
        <taxon>Pseudomonadati</taxon>
        <taxon>Pseudomonadota</taxon>
        <taxon>Gammaproteobacteria</taxon>
        <taxon>Thiohalorhabdales</taxon>
        <taxon>Thiohalorhabdaceae</taxon>
        <taxon>Thiohalorhabdus</taxon>
    </lineage>
</organism>
<evidence type="ECO:0000259" key="3">
    <source>
        <dbReference type="Pfam" id="PF01551"/>
    </source>
</evidence>
<dbReference type="AlphaFoldDB" id="A0A1G5CEW6"/>
<evidence type="ECO:0000256" key="2">
    <source>
        <dbReference type="SAM" id="Phobius"/>
    </source>
</evidence>
<dbReference type="GO" id="GO:0004222">
    <property type="term" value="F:metalloendopeptidase activity"/>
    <property type="evidence" value="ECO:0007669"/>
    <property type="project" value="TreeGrafter"/>
</dbReference>
<dbReference type="InterPro" id="IPR050570">
    <property type="entry name" value="Cell_wall_metabolism_enzyme"/>
</dbReference>
<evidence type="ECO:0000256" key="1">
    <source>
        <dbReference type="SAM" id="Coils"/>
    </source>
</evidence>
<feature type="transmembrane region" description="Helical" evidence="2">
    <location>
        <begin position="31"/>
        <end position="54"/>
    </location>
</feature>
<dbReference type="RefSeq" id="WP_176758727.1">
    <property type="nucleotide sequence ID" value="NZ_FMUN01000002.1"/>
</dbReference>
<feature type="domain" description="M23ase beta-sheet core" evidence="3">
    <location>
        <begin position="228"/>
        <end position="322"/>
    </location>
</feature>
<dbReference type="SUPFAM" id="SSF51261">
    <property type="entry name" value="Duplicated hybrid motif"/>
    <property type="match status" value="1"/>
</dbReference>
<protein>
    <submittedName>
        <fullName evidence="4">Peptidase family M23</fullName>
    </submittedName>
</protein>
<dbReference type="InterPro" id="IPR016047">
    <property type="entry name" value="M23ase_b-sheet_dom"/>
</dbReference>
<dbReference type="FunFam" id="2.70.70.10:FF:000006">
    <property type="entry name" value="M23 family peptidase"/>
    <property type="match status" value="1"/>
</dbReference>
<dbReference type="Proteomes" id="UP000183104">
    <property type="component" value="Unassembled WGS sequence"/>
</dbReference>
<name>A0A1G5CEW6_9GAMM</name>
<keyword evidence="2" id="KW-1133">Transmembrane helix</keyword>
<accession>A0A1G5CEW6</accession>
<dbReference type="InterPro" id="IPR011055">
    <property type="entry name" value="Dup_hybrid_motif"/>
</dbReference>
<evidence type="ECO:0000313" key="4">
    <source>
        <dbReference type="EMBL" id="SCY00877.1"/>
    </source>
</evidence>
<dbReference type="PANTHER" id="PTHR21666">
    <property type="entry name" value="PEPTIDASE-RELATED"/>
    <property type="match status" value="1"/>
</dbReference>